<dbReference type="SUPFAM" id="SSF52972">
    <property type="entry name" value="ITPase-like"/>
    <property type="match status" value="1"/>
</dbReference>
<dbReference type="InterPro" id="IPR003697">
    <property type="entry name" value="Maf-like"/>
</dbReference>
<evidence type="ECO:0000256" key="3">
    <source>
        <dbReference type="ARBA" id="ARBA00023080"/>
    </source>
</evidence>
<dbReference type="GO" id="GO:0036221">
    <property type="term" value="F:UTP diphosphatase activity"/>
    <property type="evidence" value="ECO:0007669"/>
    <property type="project" value="RHEA"/>
</dbReference>
<comment type="caution">
    <text evidence="4">Lacks conserved residue(s) required for the propagation of feature annotation.</text>
</comment>
<dbReference type="PANTHER" id="PTHR43213">
    <property type="entry name" value="BIFUNCTIONAL DTTP/UTP PYROPHOSPHATASE/METHYLTRANSFERASE PROTEIN-RELATED"/>
    <property type="match status" value="1"/>
</dbReference>
<feature type="site" description="Important for substrate specificity" evidence="4">
    <location>
        <position position="89"/>
    </location>
</feature>
<evidence type="ECO:0000256" key="4">
    <source>
        <dbReference type="HAMAP-Rule" id="MF_00528"/>
    </source>
</evidence>
<keyword evidence="3 4" id="KW-0546">Nucleotide metabolism</keyword>
<dbReference type="HAMAP" id="MF_00528">
    <property type="entry name" value="Maf"/>
    <property type="match status" value="1"/>
</dbReference>
<dbReference type="EC" id="3.6.1.9" evidence="4"/>
<sequence>MAPVSTDLAFPEGDVTASPQEPRLVLASASPRRRELIGRLGLTPAAIMAADIDETPNAGEVPRAYARRMAREKALAIHAEGTHVLAGDTVVACGRRILPKAEDEATARACLALLSGRRHRVLSAIALKSPDGSLRERLSETIVRFKPLSRQEIDSYILGGEWDGKAGGYAIQGSAEGLIVSIGGSHSGVVGLPLFETRALLKAAGFAIG</sequence>
<protein>
    <recommendedName>
        <fullName evidence="4">dTTP/UTP pyrophosphatase</fullName>
        <shortName evidence="4">dTTPase/UTPase</shortName>
        <ecNumber evidence="4">3.6.1.9</ecNumber>
    </recommendedName>
    <alternativeName>
        <fullName evidence="4">Nucleoside triphosphate pyrophosphatase</fullName>
    </alternativeName>
    <alternativeName>
        <fullName evidence="4">Nucleotide pyrophosphatase</fullName>
        <shortName evidence="4">Nucleotide PPase</shortName>
    </alternativeName>
</protein>
<name>A0A2W5NK38_9SPHN</name>
<dbReference type="InterPro" id="IPR029001">
    <property type="entry name" value="ITPase-like_fam"/>
</dbReference>
<comment type="subcellular location">
    <subcellularLocation>
        <location evidence="4">Cytoplasm</location>
    </subcellularLocation>
</comment>
<feature type="site" description="Important for substrate specificity" evidence="4">
    <location>
        <position position="32"/>
    </location>
</feature>
<dbReference type="CDD" id="cd00555">
    <property type="entry name" value="Maf"/>
    <property type="match status" value="1"/>
</dbReference>
<dbReference type="PIRSF" id="PIRSF006305">
    <property type="entry name" value="Maf"/>
    <property type="match status" value="1"/>
</dbReference>
<accession>A0A2W5NK38</accession>
<dbReference type="Gene3D" id="3.90.950.10">
    <property type="match status" value="1"/>
</dbReference>
<comment type="similarity">
    <text evidence="4">Belongs to the Maf family. YhdE subfamily.</text>
</comment>
<comment type="caution">
    <text evidence="5">The sequence shown here is derived from an EMBL/GenBank/DDBJ whole genome shotgun (WGS) entry which is preliminary data.</text>
</comment>
<evidence type="ECO:0000313" key="5">
    <source>
        <dbReference type="EMBL" id="PZQ53811.1"/>
    </source>
</evidence>
<feature type="site" description="Important for substrate specificity" evidence="4">
    <location>
        <position position="172"/>
    </location>
</feature>
<organism evidence="5 6">
    <name type="scientific">Novosphingobium pentaromativorans</name>
    <dbReference type="NCBI Taxonomy" id="205844"/>
    <lineage>
        <taxon>Bacteria</taxon>
        <taxon>Pseudomonadati</taxon>
        <taxon>Pseudomonadota</taxon>
        <taxon>Alphaproteobacteria</taxon>
        <taxon>Sphingomonadales</taxon>
        <taxon>Sphingomonadaceae</taxon>
        <taxon>Novosphingobium</taxon>
    </lineage>
</organism>
<dbReference type="GO" id="GO:0036218">
    <property type="term" value="F:dTTP diphosphatase activity"/>
    <property type="evidence" value="ECO:0007669"/>
    <property type="project" value="RHEA"/>
</dbReference>
<comment type="catalytic activity">
    <reaction evidence="4">
        <text>dTTP + H2O = dTMP + diphosphate + H(+)</text>
        <dbReference type="Rhea" id="RHEA:28534"/>
        <dbReference type="ChEBI" id="CHEBI:15377"/>
        <dbReference type="ChEBI" id="CHEBI:15378"/>
        <dbReference type="ChEBI" id="CHEBI:33019"/>
        <dbReference type="ChEBI" id="CHEBI:37568"/>
        <dbReference type="ChEBI" id="CHEBI:63528"/>
        <dbReference type="EC" id="3.6.1.9"/>
    </reaction>
</comment>
<comment type="function">
    <text evidence="4">Nucleoside triphosphate pyrophosphatase that hydrolyzes dTTP and UTP. May have a dual role in cell division arrest and in preventing the incorporation of modified nucleotides into cellular nucleic acids.</text>
</comment>
<evidence type="ECO:0000256" key="2">
    <source>
        <dbReference type="ARBA" id="ARBA00022801"/>
    </source>
</evidence>
<comment type="catalytic activity">
    <reaction evidence="4">
        <text>UTP + H2O = UMP + diphosphate + H(+)</text>
        <dbReference type="Rhea" id="RHEA:29395"/>
        <dbReference type="ChEBI" id="CHEBI:15377"/>
        <dbReference type="ChEBI" id="CHEBI:15378"/>
        <dbReference type="ChEBI" id="CHEBI:33019"/>
        <dbReference type="ChEBI" id="CHEBI:46398"/>
        <dbReference type="ChEBI" id="CHEBI:57865"/>
        <dbReference type="EC" id="3.6.1.9"/>
    </reaction>
</comment>
<gene>
    <name evidence="5" type="primary">maf</name>
    <name evidence="5" type="ORF">DI555_15155</name>
</gene>
<comment type="cofactor">
    <cofactor evidence="1 4">
        <name>a divalent metal cation</name>
        <dbReference type="ChEBI" id="CHEBI:60240"/>
    </cofactor>
</comment>
<evidence type="ECO:0000256" key="1">
    <source>
        <dbReference type="ARBA" id="ARBA00001968"/>
    </source>
</evidence>
<feature type="active site" description="Proton acceptor" evidence="4">
    <location>
        <position position="88"/>
    </location>
</feature>
<keyword evidence="4" id="KW-0963">Cytoplasm</keyword>
<dbReference type="EMBL" id="QFPX01000012">
    <property type="protein sequence ID" value="PZQ53811.1"/>
    <property type="molecule type" value="Genomic_DNA"/>
</dbReference>
<dbReference type="PANTHER" id="PTHR43213:SF5">
    <property type="entry name" value="BIFUNCTIONAL DTTP_UTP PYROPHOSPHATASE_METHYLTRANSFERASE PROTEIN-RELATED"/>
    <property type="match status" value="1"/>
</dbReference>
<dbReference type="GO" id="GO:0005737">
    <property type="term" value="C:cytoplasm"/>
    <property type="evidence" value="ECO:0007669"/>
    <property type="project" value="UniProtKB-SubCell"/>
</dbReference>
<dbReference type="Pfam" id="PF02545">
    <property type="entry name" value="Maf"/>
    <property type="match status" value="1"/>
</dbReference>
<keyword evidence="2 4" id="KW-0378">Hydrolase</keyword>
<dbReference type="Proteomes" id="UP000249082">
    <property type="component" value="Unassembled WGS sequence"/>
</dbReference>
<evidence type="ECO:0000313" key="6">
    <source>
        <dbReference type="Proteomes" id="UP000249082"/>
    </source>
</evidence>
<dbReference type="AlphaFoldDB" id="A0A2W5NK38"/>
<proteinExistence type="inferred from homology"/>
<reference evidence="5 6" key="1">
    <citation type="submission" date="2017-08" db="EMBL/GenBank/DDBJ databases">
        <title>Infants hospitalized years apart are colonized by the same room-sourced microbial strains.</title>
        <authorList>
            <person name="Brooks B."/>
            <person name="Olm M.R."/>
            <person name="Firek B.A."/>
            <person name="Baker R."/>
            <person name="Thomas B.C."/>
            <person name="Morowitz M.J."/>
            <person name="Banfield J.F."/>
        </authorList>
    </citation>
    <scope>NUCLEOTIDE SEQUENCE [LARGE SCALE GENOMIC DNA]</scope>
    <source>
        <strain evidence="5">S2_005_002_R2_33</strain>
    </source>
</reference>
<dbReference type="GO" id="GO:0009117">
    <property type="term" value="P:nucleotide metabolic process"/>
    <property type="evidence" value="ECO:0007669"/>
    <property type="project" value="UniProtKB-KW"/>
</dbReference>
<dbReference type="NCBIfam" id="TIGR00172">
    <property type="entry name" value="maf"/>
    <property type="match status" value="1"/>
</dbReference>